<dbReference type="AlphaFoldDB" id="A0A4C1TVR1"/>
<organism evidence="1 2">
    <name type="scientific">Eumeta variegata</name>
    <name type="common">Bagworm moth</name>
    <name type="synonym">Eumeta japonica</name>
    <dbReference type="NCBI Taxonomy" id="151549"/>
    <lineage>
        <taxon>Eukaryota</taxon>
        <taxon>Metazoa</taxon>
        <taxon>Ecdysozoa</taxon>
        <taxon>Arthropoda</taxon>
        <taxon>Hexapoda</taxon>
        <taxon>Insecta</taxon>
        <taxon>Pterygota</taxon>
        <taxon>Neoptera</taxon>
        <taxon>Endopterygota</taxon>
        <taxon>Lepidoptera</taxon>
        <taxon>Glossata</taxon>
        <taxon>Ditrysia</taxon>
        <taxon>Tineoidea</taxon>
        <taxon>Psychidae</taxon>
        <taxon>Oiketicinae</taxon>
        <taxon>Eumeta</taxon>
    </lineage>
</organism>
<gene>
    <name evidence="1" type="ORF">EVAR_16943_1</name>
</gene>
<proteinExistence type="predicted"/>
<keyword evidence="2" id="KW-1185">Reference proteome</keyword>
<accession>A0A4C1TVR1</accession>
<comment type="caution">
    <text evidence="1">The sequence shown here is derived from an EMBL/GenBank/DDBJ whole genome shotgun (WGS) entry which is preliminary data.</text>
</comment>
<dbReference type="EMBL" id="BGZK01000092">
    <property type="protein sequence ID" value="GBP17998.1"/>
    <property type="molecule type" value="Genomic_DNA"/>
</dbReference>
<dbReference type="Proteomes" id="UP000299102">
    <property type="component" value="Unassembled WGS sequence"/>
</dbReference>
<reference evidence="1 2" key="1">
    <citation type="journal article" date="2019" name="Commun. Biol.">
        <title>The bagworm genome reveals a unique fibroin gene that provides high tensile strength.</title>
        <authorList>
            <person name="Kono N."/>
            <person name="Nakamura H."/>
            <person name="Ohtoshi R."/>
            <person name="Tomita M."/>
            <person name="Numata K."/>
            <person name="Arakawa K."/>
        </authorList>
    </citation>
    <scope>NUCLEOTIDE SEQUENCE [LARGE SCALE GENOMIC DNA]</scope>
</reference>
<evidence type="ECO:0000313" key="2">
    <source>
        <dbReference type="Proteomes" id="UP000299102"/>
    </source>
</evidence>
<name>A0A4C1TVR1_EUMVA</name>
<protein>
    <submittedName>
        <fullName evidence="1">Uncharacterized protein</fullName>
    </submittedName>
</protein>
<evidence type="ECO:0000313" key="1">
    <source>
        <dbReference type="EMBL" id="GBP17998.1"/>
    </source>
</evidence>
<sequence length="105" mass="11206">MASVPNILRCNRSDQAPTRSEVSRYQYCLICEIQTNKVKCFKGHAPVGGYGGAYAVAGAAGRYGYGYGGAFDAEYAAHYACTPAGHYAHHAPHSNNNNACKACNK</sequence>